<reference evidence="1 2" key="2">
    <citation type="journal article" date="2010" name="Nucleic Acids Res.">
        <title>BeetleBase in 2010: revisions to provide comprehensive genomic information for Tribolium castaneum.</title>
        <authorList>
            <person name="Kim H.S."/>
            <person name="Murphy T."/>
            <person name="Xia J."/>
            <person name="Caragea D."/>
            <person name="Park Y."/>
            <person name="Beeman R.W."/>
            <person name="Lorenzen M.D."/>
            <person name="Butcher S."/>
            <person name="Manak J.R."/>
            <person name="Brown S.J."/>
        </authorList>
    </citation>
    <scope>NUCLEOTIDE SEQUENCE [LARGE SCALE GENOMIC DNA]</scope>
    <source>
        <strain evidence="1 2">Georgia GA2</strain>
    </source>
</reference>
<organism evidence="1 2">
    <name type="scientific">Tribolium castaneum</name>
    <name type="common">Red flour beetle</name>
    <dbReference type="NCBI Taxonomy" id="7070"/>
    <lineage>
        <taxon>Eukaryota</taxon>
        <taxon>Metazoa</taxon>
        <taxon>Ecdysozoa</taxon>
        <taxon>Arthropoda</taxon>
        <taxon>Hexapoda</taxon>
        <taxon>Insecta</taxon>
        <taxon>Pterygota</taxon>
        <taxon>Neoptera</taxon>
        <taxon>Endopterygota</taxon>
        <taxon>Coleoptera</taxon>
        <taxon>Polyphaga</taxon>
        <taxon>Cucujiformia</taxon>
        <taxon>Tenebrionidae</taxon>
        <taxon>Tenebrionidae incertae sedis</taxon>
        <taxon>Tribolium</taxon>
    </lineage>
</organism>
<keyword evidence="2" id="KW-1185">Reference proteome</keyword>
<sequence length="93" mass="10342">MTNNQVMLDEVRIENESKVQSEQLEKLLGNSSVPSVVPAQLPVPLADRRKSESSLLGSFSRIRLSIGNNSKDAPNGHVFSRYFDPVTFGRRPT</sequence>
<evidence type="ECO:0000313" key="1">
    <source>
        <dbReference type="EMBL" id="KYB25787.1"/>
    </source>
</evidence>
<dbReference type="Proteomes" id="UP000007266">
    <property type="component" value="Linkage group 8"/>
</dbReference>
<name>A0A139WD51_TRICA</name>
<dbReference type="AlphaFoldDB" id="A0A139WD51"/>
<evidence type="ECO:0000313" key="2">
    <source>
        <dbReference type="Proteomes" id="UP000007266"/>
    </source>
</evidence>
<reference evidence="1 2" key="1">
    <citation type="journal article" date="2008" name="Nature">
        <title>The genome of the model beetle and pest Tribolium castaneum.</title>
        <authorList>
            <consortium name="Tribolium Genome Sequencing Consortium"/>
            <person name="Richards S."/>
            <person name="Gibbs R.A."/>
            <person name="Weinstock G.M."/>
            <person name="Brown S.J."/>
            <person name="Denell R."/>
            <person name="Beeman R.W."/>
            <person name="Gibbs R."/>
            <person name="Beeman R.W."/>
            <person name="Brown S.J."/>
            <person name="Bucher G."/>
            <person name="Friedrich M."/>
            <person name="Grimmelikhuijzen C.J."/>
            <person name="Klingler M."/>
            <person name="Lorenzen M."/>
            <person name="Richards S."/>
            <person name="Roth S."/>
            <person name="Schroder R."/>
            <person name="Tautz D."/>
            <person name="Zdobnov E.M."/>
            <person name="Muzny D."/>
            <person name="Gibbs R.A."/>
            <person name="Weinstock G.M."/>
            <person name="Attaway T."/>
            <person name="Bell S."/>
            <person name="Buhay C.J."/>
            <person name="Chandrabose M.N."/>
            <person name="Chavez D."/>
            <person name="Clerk-Blankenburg K.P."/>
            <person name="Cree A."/>
            <person name="Dao M."/>
            <person name="Davis C."/>
            <person name="Chacko J."/>
            <person name="Dinh H."/>
            <person name="Dugan-Rocha S."/>
            <person name="Fowler G."/>
            <person name="Garner T.T."/>
            <person name="Garnes J."/>
            <person name="Gnirke A."/>
            <person name="Hawes A."/>
            <person name="Hernandez J."/>
            <person name="Hines S."/>
            <person name="Holder M."/>
            <person name="Hume J."/>
            <person name="Jhangiani S.N."/>
            <person name="Joshi V."/>
            <person name="Khan Z.M."/>
            <person name="Jackson L."/>
            <person name="Kovar C."/>
            <person name="Kowis A."/>
            <person name="Lee S."/>
            <person name="Lewis L.R."/>
            <person name="Margolis J."/>
            <person name="Morgan M."/>
            <person name="Nazareth L.V."/>
            <person name="Nguyen N."/>
            <person name="Okwuonu G."/>
            <person name="Parker D."/>
            <person name="Richards S."/>
            <person name="Ruiz S.J."/>
            <person name="Santibanez J."/>
            <person name="Savard J."/>
            <person name="Scherer S.E."/>
            <person name="Schneider B."/>
            <person name="Sodergren E."/>
            <person name="Tautz D."/>
            <person name="Vattahil S."/>
            <person name="Villasana D."/>
            <person name="White C.S."/>
            <person name="Wright R."/>
            <person name="Park Y."/>
            <person name="Beeman R.W."/>
            <person name="Lord J."/>
            <person name="Oppert B."/>
            <person name="Lorenzen M."/>
            <person name="Brown S."/>
            <person name="Wang L."/>
            <person name="Savard J."/>
            <person name="Tautz D."/>
            <person name="Richards S."/>
            <person name="Weinstock G."/>
            <person name="Gibbs R.A."/>
            <person name="Liu Y."/>
            <person name="Worley K."/>
            <person name="Weinstock G."/>
            <person name="Elsik C.G."/>
            <person name="Reese J.T."/>
            <person name="Elhaik E."/>
            <person name="Landan G."/>
            <person name="Graur D."/>
            <person name="Arensburger P."/>
            <person name="Atkinson P."/>
            <person name="Beeman R.W."/>
            <person name="Beidler J."/>
            <person name="Brown S.J."/>
            <person name="Demuth J.P."/>
            <person name="Drury D.W."/>
            <person name="Du Y.Z."/>
            <person name="Fujiwara H."/>
            <person name="Lorenzen M."/>
            <person name="Maselli V."/>
            <person name="Osanai M."/>
            <person name="Park Y."/>
            <person name="Robertson H.M."/>
            <person name="Tu Z."/>
            <person name="Wang J.J."/>
            <person name="Wang S."/>
            <person name="Richards S."/>
            <person name="Song H."/>
            <person name="Zhang L."/>
            <person name="Sodergren E."/>
            <person name="Werner D."/>
            <person name="Stanke M."/>
            <person name="Morgenstern B."/>
            <person name="Solovyev V."/>
            <person name="Kosarev P."/>
            <person name="Brown G."/>
            <person name="Chen H.C."/>
            <person name="Ermolaeva O."/>
            <person name="Hlavina W."/>
            <person name="Kapustin Y."/>
            <person name="Kiryutin B."/>
            <person name="Kitts P."/>
            <person name="Maglott D."/>
            <person name="Pruitt K."/>
            <person name="Sapojnikov V."/>
            <person name="Souvorov A."/>
            <person name="Mackey A.J."/>
            <person name="Waterhouse R.M."/>
            <person name="Wyder S."/>
            <person name="Zdobnov E.M."/>
            <person name="Zdobnov E.M."/>
            <person name="Wyder S."/>
            <person name="Kriventseva E.V."/>
            <person name="Kadowaki T."/>
            <person name="Bork P."/>
            <person name="Aranda M."/>
            <person name="Bao R."/>
            <person name="Beermann A."/>
            <person name="Berns N."/>
            <person name="Bolognesi R."/>
            <person name="Bonneton F."/>
            <person name="Bopp D."/>
            <person name="Brown S.J."/>
            <person name="Bucher G."/>
            <person name="Butts T."/>
            <person name="Chaumot A."/>
            <person name="Denell R.E."/>
            <person name="Ferrier D.E."/>
            <person name="Friedrich M."/>
            <person name="Gordon C.M."/>
            <person name="Jindra M."/>
            <person name="Klingler M."/>
            <person name="Lan Q."/>
            <person name="Lattorff H.M."/>
            <person name="Laudet V."/>
            <person name="von Levetsow C."/>
            <person name="Liu Z."/>
            <person name="Lutz R."/>
            <person name="Lynch J.A."/>
            <person name="da Fonseca R.N."/>
            <person name="Posnien N."/>
            <person name="Reuter R."/>
            <person name="Roth S."/>
            <person name="Savard J."/>
            <person name="Schinko J.B."/>
            <person name="Schmitt C."/>
            <person name="Schoppmeier M."/>
            <person name="Schroder R."/>
            <person name="Shippy T.D."/>
            <person name="Simonnet F."/>
            <person name="Marques-Souza H."/>
            <person name="Tautz D."/>
            <person name="Tomoyasu Y."/>
            <person name="Trauner J."/>
            <person name="Van der Zee M."/>
            <person name="Vervoort M."/>
            <person name="Wittkopp N."/>
            <person name="Wimmer E.A."/>
            <person name="Yang X."/>
            <person name="Jones A.K."/>
            <person name="Sattelle D.B."/>
            <person name="Ebert P.R."/>
            <person name="Nelson D."/>
            <person name="Scott J.G."/>
            <person name="Beeman R.W."/>
            <person name="Muthukrishnan S."/>
            <person name="Kramer K.J."/>
            <person name="Arakane Y."/>
            <person name="Beeman R.W."/>
            <person name="Zhu Q."/>
            <person name="Hogenkamp D."/>
            <person name="Dixit R."/>
            <person name="Oppert B."/>
            <person name="Jiang H."/>
            <person name="Zou Z."/>
            <person name="Marshall J."/>
            <person name="Elpidina E."/>
            <person name="Vinokurov K."/>
            <person name="Oppert C."/>
            <person name="Zou Z."/>
            <person name="Evans J."/>
            <person name="Lu Z."/>
            <person name="Zhao P."/>
            <person name="Sumathipala N."/>
            <person name="Altincicek B."/>
            <person name="Vilcinskas A."/>
            <person name="Williams M."/>
            <person name="Hultmark D."/>
            <person name="Hetru C."/>
            <person name="Jiang H."/>
            <person name="Grimmelikhuijzen C.J."/>
            <person name="Hauser F."/>
            <person name="Cazzamali G."/>
            <person name="Williamson M."/>
            <person name="Park Y."/>
            <person name="Li B."/>
            <person name="Tanaka Y."/>
            <person name="Predel R."/>
            <person name="Neupert S."/>
            <person name="Schachtner J."/>
            <person name="Verleyen P."/>
            <person name="Raible F."/>
            <person name="Bork P."/>
            <person name="Friedrich M."/>
            <person name="Walden K.K."/>
            <person name="Robertson H.M."/>
            <person name="Angeli S."/>
            <person name="Foret S."/>
            <person name="Bucher G."/>
            <person name="Schuetz S."/>
            <person name="Maleszka R."/>
            <person name="Wimmer E.A."/>
            <person name="Beeman R.W."/>
            <person name="Lorenzen M."/>
            <person name="Tomoyasu Y."/>
            <person name="Miller S.C."/>
            <person name="Grossmann D."/>
            <person name="Bucher G."/>
        </authorList>
    </citation>
    <scope>NUCLEOTIDE SEQUENCE [LARGE SCALE GENOMIC DNA]</scope>
    <source>
        <strain evidence="1 2">Georgia GA2</strain>
    </source>
</reference>
<gene>
    <name evidence="1" type="primary">AUGUSTUS-3.0.2_34168</name>
    <name evidence="1" type="ORF">TcasGA2_TC034168</name>
</gene>
<proteinExistence type="predicted"/>
<dbReference type="EMBL" id="KQ971362">
    <property type="protein sequence ID" value="KYB25787.1"/>
    <property type="molecule type" value="Genomic_DNA"/>
</dbReference>
<accession>A0A139WD51</accession>
<protein>
    <submittedName>
        <fullName evidence="1">Uncharacterized protein</fullName>
    </submittedName>
</protein>
<dbReference type="InParanoid" id="A0A139WD51"/>